<sequence length="310" mass="34134">MLNLALGPIDAMNALTGPEVCKLEVMRTLDALGVPQAVPLDAEISIRELAAGLGLEQSLLHRQLRFAFLLGMFHEPREGFVAHTNLSSALLDLSPYIKLRLSPLFIKGVQKVPDALKLSTADSVHIPCELADARGRNMWQMLEEDYLEGQGMKLFSAGMKSKMSASLGSSLGPYIQGFDWGSLGTGTVVDVGGGHGHIEMGLMIELPGLDFVVQDLPTNAEPAQALIDQHEAHDRVKFQPHDFFQPQPVQKAAPKAYMLSRVLHDWQDDDCVKILGPLLPAMETHSTKLFVCERVLPDRDDEVFNYVNSR</sequence>
<protein>
    <recommendedName>
        <fullName evidence="4">O-methyltransferase C-terminal domain-containing protein</fullName>
    </recommendedName>
</protein>
<evidence type="ECO:0000313" key="6">
    <source>
        <dbReference type="Proteomes" id="UP001583177"/>
    </source>
</evidence>
<dbReference type="PANTHER" id="PTHR43712">
    <property type="entry name" value="PUTATIVE (AFU_ORTHOLOGUE AFUA_4G14580)-RELATED"/>
    <property type="match status" value="1"/>
</dbReference>
<evidence type="ECO:0000256" key="3">
    <source>
        <dbReference type="ARBA" id="ARBA00022691"/>
    </source>
</evidence>
<reference evidence="5 6" key="1">
    <citation type="journal article" date="2024" name="IMA Fungus">
        <title>IMA Genome - F19 : A genome assembly and annotation guide to empower mycologists, including annotated draft genome sequences of Ceratocystis pirilliformis, Diaporthe australafricana, Fusarium ophioides, Paecilomyces lecythidis, and Sporothrix stenoceras.</title>
        <authorList>
            <person name="Aylward J."/>
            <person name="Wilson A.M."/>
            <person name="Visagie C.M."/>
            <person name="Spraker J."/>
            <person name="Barnes I."/>
            <person name="Buitendag C."/>
            <person name="Ceriani C."/>
            <person name="Del Mar Angel L."/>
            <person name="du Plessis D."/>
            <person name="Fuchs T."/>
            <person name="Gasser K."/>
            <person name="Kramer D."/>
            <person name="Li W."/>
            <person name="Munsamy K."/>
            <person name="Piso A."/>
            <person name="Price J.L."/>
            <person name="Sonnekus B."/>
            <person name="Thomas C."/>
            <person name="van der Nest A."/>
            <person name="van Dijk A."/>
            <person name="van Heerden A."/>
            <person name="van Vuuren N."/>
            <person name="Yilmaz N."/>
            <person name="Duong T.A."/>
            <person name="van der Merwe N.A."/>
            <person name="Wingfield M.J."/>
            <person name="Wingfield B.D."/>
        </authorList>
    </citation>
    <scope>NUCLEOTIDE SEQUENCE [LARGE SCALE GENOMIC DNA]</scope>
    <source>
        <strain evidence="5 6">CMW 18300</strain>
    </source>
</reference>
<dbReference type="InterPro" id="IPR029063">
    <property type="entry name" value="SAM-dependent_MTases_sf"/>
</dbReference>
<keyword evidence="6" id="KW-1185">Reference proteome</keyword>
<dbReference type="Gene3D" id="3.40.50.150">
    <property type="entry name" value="Vaccinia Virus protein VP39"/>
    <property type="match status" value="1"/>
</dbReference>
<dbReference type="InterPro" id="IPR001077">
    <property type="entry name" value="COMT_C"/>
</dbReference>
<dbReference type="InterPro" id="IPR016461">
    <property type="entry name" value="COMT-like"/>
</dbReference>
<evidence type="ECO:0000313" key="5">
    <source>
        <dbReference type="EMBL" id="KAL1854924.1"/>
    </source>
</evidence>
<keyword evidence="2" id="KW-0808">Transferase</keyword>
<dbReference type="InterPro" id="IPR036388">
    <property type="entry name" value="WH-like_DNA-bd_sf"/>
</dbReference>
<name>A0ABR3W795_9PEZI</name>
<evidence type="ECO:0000256" key="1">
    <source>
        <dbReference type="ARBA" id="ARBA00022603"/>
    </source>
</evidence>
<evidence type="ECO:0000256" key="2">
    <source>
        <dbReference type="ARBA" id="ARBA00022679"/>
    </source>
</evidence>
<dbReference type="SUPFAM" id="SSF46785">
    <property type="entry name" value="Winged helix' DNA-binding domain"/>
    <property type="match status" value="1"/>
</dbReference>
<dbReference type="SUPFAM" id="SSF53335">
    <property type="entry name" value="S-adenosyl-L-methionine-dependent methyltransferases"/>
    <property type="match status" value="1"/>
</dbReference>
<accession>A0ABR3W795</accession>
<dbReference type="PIRSF" id="PIRSF005739">
    <property type="entry name" value="O-mtase"/>
    <property type="match status" value="1"/>
</dbReference>
<keyword evidence="1" id="KW-0489">Methyltransferase</keyword>
<organism evidence="5 6">
    <name type="scientific">Diaporthe australafricana</name>
    <dbReference type="NCBI Taxonomy" id="127596"/>
    <lineage>
        <taxon>Eukaryota</taxon>
        <taxon>Fungi</taxon>
        <taxon>Dikarya</taxon>
        <taxon>Ascomycota</taxon>
        <taxon>Pezizomycotina</taxon>
        <taxon>Sordariomycetes</taxon>
        <taxon>Sordariomycetidae</taxon>
        <taxon>Diaporthales</taxon>
        <taxon>Diaporthaceae</taxon>
        <taxon>Diaporthe</taxon>
    </lineage>
</organism>
<dbReference type="Proteomes" id="UP001583177">
    <property type="component" value="Unassembled WGS sequence"/>
</dbReference>
<dbReference type="PANTHER" id="PTHR43712:SF5">
    <property type="entry name" value="O-METHYLTRANSFERASE ASQN-RELATED"/>
    <property type="match status" value="1"/>
</dbReference>
<keyword evidence="3" id="KW-0949">S-adenosyl-L-methionine</keyword>
<proteinExistence type="predicted"/>
<dbReference type="Pfam" id="PF00891">
    <property type="entry name" value="Methyltransf_2"/>
    <property type="match status" value="1"/>
</dbReference>
<dbReference type="EMBL" id="JAWRVE010000134">
    <property type="protein sequence ID" value="KAL1854924.1"/>
    <property type="molecule type" value="Genomic_DNA"/>
</dbReference>
<feature type="domain" description="O-methyltransferase C-terminal" evidence="4">
    <location>
        <begin position="134"/>
        <end position="301"/>
    </location>
</feature>
<dbReference type="PROSITE" id="PS51683">
    <property type="entry name" value="SAM_OMT_II"/>
    <property type="match status" value="1"/>
</dbReference>
<comment type="caution">
    <text evidence="5">The sequence shown here is derived from an EMBL/GenBank/DDBJ whole genome shotgun (WGS) entry which is preliminary data.</text>
</comment>
<dbReference type="InterPro" id="IPR036390">
    <property type="entry name" value="WH_DNA-bd_sf"/>
</dbReference>
<dbReference type="Gene3D" id="1.10.10.10">
    <property type="entry name" value="Winged helix-like DNA-binding domain superfamily/Winged helix DNA-binding domain"/>
    <property type="match status" value="1"/>
</dbReference>
<gene>
    <name evidence="5" type="ORF">Daus18300_011244</name>
</gene>
<evidence type="ECO:0000259" key="4">
    <source>
        <dbReference type="Pfam" id="PF00891"/>
    </source>
</evidence>